<reference evidence="2" key="1">
    <citation type="journal article" date="2019" name="Int. J. Syst. Evol. Microbiol.">
        <title>The Global Catalogue of Microorganisms (GCM) 10K type strain sequencing project: providing services to taxonomists for standard genome sequencing and annotation.</title>
        <authorList>
            <consortium name="The Broad Institute Genomics Platform"/>
            <consortium name="The Broad Institute Genome Sequencing Center for Infectious Disease"/>
            <person name="Wu L."/>
            <person name="Ma J."/>
        </authorList>
    </citation>
    <scope>NUCLEOTIDE SEQUENCE [LARGE SCALE GENOMIC DNA]</scope>
    <source>
        <strain evidence="2">CGMCC 4.1467</strain>
    </source>
</reference>
<dbReference type="Proteomes" id="UP001596472">
    <property type="component" value="Unassembled WGS sequence"/>
</dbReference>
<protein>
    <submittedName>
        <fullName evidence="1">Uncharacterized protein</fullName>
    </submittedName>
</protein>
<accession>A0ABW2LCC0</accession>
<dbReference type="EMBL" id="JBHTBS010000008">
    <property type="protein sequence ID" value="MFC7338451.1"/>
    <property type="molecule type" value="Genomic_DNA"/>
</dbReference>
<comment type="caution">
    <text evidence="1">The sequence shown here is derived from an EMBL/GenBank/DDBJ whole genome shotgun (WGS) entry which is preliminary data.</text>
</comment>
<proteinExistence type="predicted"/>
<evidence type="ECO:0000313" key="2">
    <source>
        <dbReference type="Proteomes" id="UP001596472"/>
    </source>
</evidence>
<sequence>MEYDLKNCYATEEAAINAAKDRFCGKCEKAIVGVRYSDNLKSSRRKMADDWYPVDPNNVFDGPFDFGFRQTDGTYIHANHGGQGMMVYHSSRSVFAEEKKEKNPIIPPSSA</sequence>
<organism evidence="1 2">
    <name type="scientific">Haloferula chungangensis</name>
    <dbReference type="NCBI Taxonomy" id="1048331"/>
    <lineage>
        <taxon>Bacteria</taxon>
        <taxon>Pseudomonadati</taxon>
        <taxon>Verrucomicrobiota</taxon>
        <taxon>Verrucomicrobiia</taxon>
        <taxon>Verrucomicrobiales</taxon>
        <taxon>Verrucomicrobiaceae</taxon>
        <taxon>Haloferula</taxon>
    </lineage>
</organism>
<gene>
    <name evidence="1" type="ORF">ACFQY0_14750</name>
</gene>
<evidence type="ECO:0000313" key="1">
    <source>
        <dbReference type="EMBL" id="MFC7338451.1"/>
    </source>
</evidence>
<keyword evidence="2" id="KW-1185">Reference proteome</keyword>
<name>A0ABW2LCC0_9BACT</name>